<dbReference type="EMBL" id="FOJN01000004">
    <property type="protein sequence ID" value="SFA47907.1"/>
    <property type="molecule type" value="Genomic_DNA"/>
</dbReference>
<dbReference type="RefSeq" id="WP_068099436.1">
    <property type="nucleotide sequence ID" value="NZ_CP135915.1"/>
</dbReference>
<evidence type="ECO:0000313" key="2">
    <source>
        <dbReference type="EMBL" id="SFA47907.1"/>
    </source>
</evidence>
<reference evidence="1 4" key="2">
    <citation type="submission" date="2020-06" db="EMBL/GenBank/DDBJ databases">
        <title>Taxonomy, biology and ecology of Rhodococcus bacteria occurring in California pistachio and other woody hosts as revealed by genome sequence analyses.</title>
        <authorList>
            <person name="Gai Y."/>
            <person name="Riely B."/>
        </authorList>
    </citation>
    <scope>NUCLEOTIDE SEQUENCE [LARGE SCALE GENOMIC DNA]</scope>
    <source>
        <strain evidence="1 4">BP-284</strain>
    </source>
</reference>
<proteinExistence type="predicted"/>
<accession>A0A1I0T877</accession>
<dbReference type="Pfam" id="PF10698">
    <property type="entry name" value="DUF2505"/>
    <property type="match status" value="1"/>
</dbReference>
<dbReference type="Proteomes" id="UP000182054">
    <property type="component" value="Unassembled WGS sequence"/>
</dbReference>
<dbReference type="Proteomes" id="UP001520140">
    <property type="component" value="Unassembled WGS sequence"/>
</dbReference>
<name>A0A1I0T877_9NOCA</name>
<dbReference type="InterPro" id="IPR019639">
    <property type="entry name" value="DUF2505"/>
</dbReference>
<gene>
    <name evidence="1" type="ORF">HQ605_14130</name>
    <name evidence="2" type="ORF">SAMN05444374_104284</name>
</gene>
<reference evidence="2 3" key="1">
    <citation type="submission" date="2016-10" db="EMBL/GenBank/DDBJ databases">
        <authorList>
            <person name="de Groot N.N."/>
        </authorList>
    </citation>
    <scope>NUCLEOTIDE SEQUENCE [LARGE SCALE GENOMIC DNA]</scope>
    <source>
        <strain evidence="2 3">DSM 44908</strain>
    </source>
</reference>
<sequence length="172" mass="18115">MPRKFDHTVPSTLSAAQVHAALTTEGYWQARLDAIGGPKATLDEVVVQGDTPDTRTVRAAMTQAIAEEFLPSALTSIRSGDLVIRRVESWGSLDAQGSAGRFEAKVEGAPATITGTLTLRSTGSGCTMTATGAAEVKVPLIGGKIESAVIEHILALIDAEQEFTDTWAPEHT</sequence>
<dbReference type="OrthoDB" id="5178774at2"/>
<dbReference type="AlphaFoldDB" id="A0A1I0T877"/>
<keyword evidence="4" id="KW-1185">Reference proteome</keyword>
<evidence type="ECO:0000313" key="4">
    <source>
        <dbReference type="Proteomes" id="UP001520140"/>
    </source>
</evidence>
<evidence type="ECO:0000313" key="3">
    <source>
        <dbReference type="Proteomes" id="UP000182054"/>
    </source>
</evidence>
<protein>
    <submittedName>
        <fullName evidence="1">DUF2505 domain-containing protein</fullName>
    </submittedName>
</protein>
<dbReference type="GeneID" id="85485433"/>
<evidence type="ECO:0000313" key="1">
    <source>
        <dbReference type="EMBL" id="MBY6321960.1"/>
    </source>
</evidence>
<dbReference type="EMBL" id="JABUKG010000015">
    <property type="protein sequence ID" value="MBY6321960.1"/>
    <property type="molecule type" value="Genomic_DNA"/>
</dbReference>
<organism evidence="2 3">
    <name type="scientific">Rhodococcoides kroppenstedtii</name>
    <dbReference type="NCBI Taxonomy" id="293050"/>
    <lineage>
        <taxon>Bacteria</taxon>
        <taxon>Bacillati</taxon>
        <taxon>Actinomycetota</taxon>
        <taxon>Actinomycetes</taxon>
        <taxon>Mycobacteriales</taxon>
        <taxon>Nocardiaceae</taxon>
        <taxon>Rhodococcoides</taxon>
    </lineage>
</organism>